<feature type="region of interest" description="Disordered" evidence="1">
    <location>
        <begin position="872"/>
        <end position="902"/>
    </location>
</feature>
<reference evidence="3 4" key="1">
    <citation type="journal article" date="2016" name="Nat. Commun.">
        <title>Thousands of microbial genomes shed light on interconnected biogeochemical processes in an aquifer system.</title>
        <authorList>
            <person name="Anantharaman K."/>
            <person name="Brown C.T."/>
            <person name="Hug L.A."/>
            <person name="Sharon I."/>
            <person name="Castelle C.J."/>
            <person name="Probst A.J."/>
            <person name="Thomas B.C."/>
            <person name="Singh A."/>
            <person name="Wilkins M.J."/>
            <person name="Karaoz U."/>
            <person name="Brodie E.L."/>
            <person name="Williams K.H."/>
            <person name="Hubbard S.S."/>
            <person name="Banfield J.F."/>
        </authorList>
    </citation>
    <scope>NUCLEOTIDE SEQUENCE [LARGE SCALE GENOMIC DNA]</scope>
</reference>
<feature type="domain" description="DUF11" evidence="2">
    <location>
        <begin position="482"/>
        <end position="595"/>
    </location>
</feature>
<evidence type="ECO:0000259" key="2">
    <source>
        <dbReference type="Pfam" id="PF01345"/>
    </source>
</evidence>
<dbReference type="SUPFAM" id="SSF47090">
    <property type="entry name" value="PGBD-like"/>
    <property type="match status" value="1"/>
</dbReference>
<accession>A0A1G2V7P6</accession>
<evidence type="ECO:0000313" key="4">
    <source>
        <dbReference type="Proteomes" id="UP000176868"/>
    </source>
</evidence>
<dbReference type="EMBL" id="MHWZ01000016">
    <property type="protein sequence ID" value="OHB17620.1"/>
    <property type="molecule type" value="Genomic_DNA"/>
</dbReference>
<dbReference type="Gene3D" id="1.10.101.10">
    <property type="entry name" value="PGBD-like superfamily/PGBD"/>
    <property type="match status" value="1"/>
</dbReference>
<dbReference type="Gene3D" id="2.60.40.10">
    <property type="entry name" value="Immunoglobulins"/>
    <property type="match status" value="1"/>
</dbReference>
<evidence type="ECO:0000256" key="1">
    <source>
        <dbReference type="SAM" id="MobiDB-lite"/>
    </source>
</evidence>
<dbReference type="InterPro" id="IPR001434">
    <property type="entry name" value="OmcB-like_DUF11"/>
</dbReference>
<comment type="caution">
    <text evidence="3">The sequence shown here is derived from an EMBL/GenBank/DDBJ whole genome shotgun (WGS) entry which is preliminary data.</text>
</comment>
<dbReference type="Pfam" id="PF01345">
    <property type="entry name" value="DUF11"/>
    <property type="match status" value="2"/>
</dbReference>
<name>A0A1G2V7P6_9BACT</name>
<dbReference type="InterPro" id="IPR036366">
    <property type="entry name" value="PGBDSf"/>
</dbReference>
<protein>
    <recommendedName>
        <fullName evidence="2">DUF11 domain-containing protein</fullName>
    </recommendedName>
</protein>
<proteinExistence type="predicted"/>
<dbReference type="InterPro" id="IPR036365">
    <property type="entry name" value="PGBD-like_sf"/>
</dbReference>
<sequence>MFYQFLANNMETLRRLSAISLIVALVFAPLYPLQVMAQEAIEEAPVEEMPIPSEQSAESSILDLPTESDDSVQIGTGDATAETETVSQVNINEVEAQPLPEENAEVILINNEGVVENEATTTAATGENNASSTSETEITTGDAYASANVVSVVNLNLVESNGFLYLLNNFLQSLGHIDLRLFTSSETPSENPCGTPTCDDLASTLDVETQNEATISNVVIARSSTGSNFATGSNALINTGNAYAGANVVNIANTNIINSNYLLFAFNNFGGWDGDLIFPNSDFFSSFFTSSFLGGGANVSNTNSANIENEVETSAETGENGAEGDGSLIETGNALAGSNVTNVVNTNLFNSPTFFVVFRIFGNWNGSVFNAPEGISWAETPSGLELFSSDEAGEDEGVSGGGIAVETNNTANIRNNVKVFALTGENKATSANGDASIDTGNAYAGANVLNVINSNIVSSNWIIALINIFGDWSGNISFGQPDLWVATQVEGPETLSPGSEAIFHTTVANRGDASASNVRFNGNFDPEFIGFQDMDYGETYSWDLGTLAPGEIKEFSYNARVSNGLPYGDTLVDHAFEVSANETDGNPADNSDTVSLLTRHLRPVGRRISYESITKSSTYPSLYITKTNSATSTDITASSSVDYTIVVTNEGGSAFEGILYDVLKDENGKIITKNEWELGEIFPNEEITITYTAVFNASTTPGVYTNTAWIEALGGAYPQDPDLSTDASSGVASSRITVSGSLSANEGEVLGVSCGLYMDKFIRQGVNNDSEQVKKLQEFLNEEMNADLPLTGFYGPLTYNALSAFQEKYPGEILAPWGLKRSTGIAYQTTLRWINMLGCPALALQIPPLVAWSDNPNAPAIIATVSRHPTQNKIPPVKLDDNDIRNNLDNTDDTITDPPEPPTDGFIDLFKNIFKQRRIFQTVGLFRR</sequence>
<gene>
    <name evidence="3" type="ORF">A2544_02360</name>
</gene>
<dbReference type="AlphaFoldDB" id="A0A1G2V7P6"/>
<feature type="domain" description="DUF11" evidence="2">
    <location>
        <begin position="623"/>
        <end position="729"/>
    </location>
</feature>
<dbReference type="Proteomes" id="UP000176868">
    <property type="component" value="Unassembled WGS sequence"/>
</dbReference>
<organism evidence="3 4">
    <name type="scientific">Candidatus Zambryskibacteria bacterium RIFOXYD2_FULL_43_10</name>
    <dbReference type="NCBI Taxonomy" id="1802782"/>
    <lineage>
        <taxon>Bacteria</taxon>
        <taxon>Candidatus Zambryskiibacteriota</taxon>
    </lineage>
</organism>
<dbReference type="InterPro" id="IPR013783">
    <property type="entry name" value="Ig-like_fold"/>
</dbReference>
<evidence type="ECO:0000313" key="3">
    <source>
        <dbReference type="EMBL" id="OHB17620.1"/>
    </source>
</evidence>